<dbReference type="InterPro" id="IPR044922">
    <property type="entry name" value="DUF2063_N_sf"/>
</dbReference>
<dbReference type="Pfam" id="PF09836">
    <property type="entry name" value="DUF2063"/>
    <property type="match status" value="1"/>
</dbReference>
<accession>A0A7U7JEK5</accession>
<dbReference type="EMBL" id="LN651281">
    <property type="protein sequence ID" value="CEJ17401.1"/>
    <property type="molecule type" value="Genomic_DNA"/>
</dbReference>
<feature type="domain" description="Putative DNA-binding" evidence="1">
    <location>
        <begin position="7"/>
        <end position="84"/>
    </location>
</feature>
<reference evidence="2" key="2">
    <citation type="submission" date="2022-04" db="EMBL/GenBank/DDBJ databases">
        <title>Genomic draft of R. solanacearum strain IPO1609, a phylotype IIB1/biovar 2/race 3 strain isolated from potato in Europe.</title>
        <authorList>
            <person name="Boucher C."/>
            <person name="Carrere S."/>
            <person name="Dossat C."/>
            <person name="Elbaz M."/>
            <person name="Genin S."/>
            <person name="Gouzy J."/>
            <person name="Prior P."/>
            <person name="Segurens B."/>
            <person name="Wincker P."/>
        </authorList>
    </citation>
    <scope>NUCLEOTIDE SEQUENCE</scope>
    <source>
        <strain evidence="2">IPO1609</strain>
    </source>
</reference>
<dbReference type="InterPro" id="IPR018640">
    <property type="entry name" value="DUF2063"/>
</dbReference>
<evidence type="ECO:0000259" key="1">
    <source>
        <dbReference type="Pfam" id="PF09836"/>
    </source>
</evidence>
<dbReference type="Proteomes" id="UP000053470">
    <property type="component" value="Unassembled WGS sequence"/>
</dbReference>
<dbReference type="RefSeq" id="WP_003265305.1">
    <property type="nucleotide sequence ID" value="NZ_LN651281.1"/>
</dbReference>
<protein>
    <recommendedName>
        <fullName evidence="1">Putative DNA-binding domain-containing protein</fullName>
    </recommendedName>
</protein>
<sequence length="256" mass="27055">MHLHDWQAHLVGQLTALDNTDEARGITVYRNARWAVLRNALVGAYPVCRALVGEDCFDALVRDTLLAQPSRSPNLHHYGDALPAVIARSPLAGSVPYLADVATLEWHVHWAHYAPDAAPDMPDVEALGRLLALPPTQIRAGLAAGARLVRSPWPVVSIWRAHQPDAAVSLGSIALTGAPEAAVVTVQAQRVAVLDVDAATAAFLAACAATDSLEAAVTRTLADLPAFDLSASLATLYRAGLLTLRAQSPALARDPS</sequence>
<dbReference type="AlphaFoldDB" id="A0A7U7JEK5"/>
<name>A0A7U7JEK5_RALSL</name>
<proteinExistence type="predicted"/>
<gene>
    <name evidence="2" type="ORF">RSIPO_04096</name>
</gene>
<reference evidence="2" key="1">
    <citation type="submission" date="2014-11" db="EMBL/GenBank/DDBJ databases">
        <authorList>
            <person name="Genoscope - CEA"/>
        </authorList>
    </citation>
    <scope>NUCLEOTIDE SEQUENCE</scope>
    <source>
        <strain evidence="2">IPO1609</strain>
    </source>
</reference>
<evidence type="ECO:0000313" key="3">
    <source>
        <dbReference type="Proteomes" id="UP000053470"/>
    </source>
</evidence>
<organism evidence="2 3">
    <name type="scientific">Ralstonia solanacearum IPO1609</name>
    <dbReference type="NCBI Taxonomy" id="564066"/>
    <lineage>
        <taxon>Bacteria</taxon>
        <taxon>Pseudomonadati</taxon>
        <taxon>Pseudomonadota</taxon>
        <taxon>Betaproteobacteria</taxon>
        <taxon>Burkholderiales</taxon>
        <taxon>Burkholderiaceae</taxon>
        <taxon>Ralstonia</taxon>
        <taxon>Ralstonia solanacearum species complex</taxon>
    </lineage>
</organism>
<evidence type="ECO:0000313" key="2">
    <source>
        <dbReference type="EMBL" id="CEJ17401.1"/>
    </source>
</evidence>
<keyword evidence="3" id="KW-1185">Reference proteome</keyword>
<dbReference type="Gene3D" id="1.10.150.690">
    <property type="entry name" value="DUF2063"/>
    <property type="match status" value="1"/>
</dbReference>